<dbReference type="RefSeq" id="WP_243246995.1">
    <property type="nucleotide sequence ID" value="NZ_LOHG01000008.1"/>
</dbReference>
<sequence length="183" mass="21178">MKHDIGTDHFQRWPYIAESRPDGDHNNGAIDLVAEPHRLAEIHEATEENGLKDFLESMNKPDRPFMTLGCAAGYLNSTYCTYVEFTPRNQKLAQDIKVIHDVHRQWLRWSIENCAAHPGLADALRQSVEWAYREFSFRGSDPQYLITIYPRTRSARDHGLMISWVHNFLCTLDLENLGADHLK</sequence>
<dbReference type="Proteomes" id="UP001320513">
    <property type="component" value="Unassembled WGS sequence"/>
</dbReference>
<proteinExistence type="predicted"/>
<keyword evidence="2" id="KW-1185">Reference proteome</keyword>
<accession>A0ABS9ZJL6</accession>
<comment type="caution">
    <text evidence="1">The sequence shown here is derived from an EMBL/GenBank/DDBJ whole genome shotgun (WGS) entry which is preliminary data.</text>
</comment>
<name>A0ABS9ZJL6_9PSED</name>
<evidence type="ECO:0000313" key="1">
    <source>
        <dbReference type="EMBL" id="MCI8210775.1"/>
    </source>
</evidence>
<gene>
    <name evidence="1" type="ORF">AUC61_14650</name>
</gene>
<evidence type="ECO:0000313" key="2">
    <source>
        <dbReference type="Proteomes" id="UP001320513"/>
    </source>
</evidence>
<protein>
    <submittedName>
        <fullName evidence="1">Uncharacterized protein</fullName>
    </submittedName>
</protein>
<dbReference type="EMBL" id="LOHG01000008">
    <property type="protein sequence ID" value="MCI8210775.1"/>
    <property type="molecule type" value="Genomic_DNA"/>
</dbReference>
<reference evidence="1 2" key="1">
    <citation type="submission" date="2015-12" db="EMBL/GenBank/DDBJ databases">
        <title>Phylogenomics in the description of a new species in the Pseudomonas syringae group.</title>
        <authorList>
            <person name="Busquets A."/>
            <person name="Gomila M."/>
            <person name="Beiki F."/>
            <person name="Rahimian H."/>
            <person name="Mulet M."/>
            <person name="Sanchez D."/>
            <person name="Garcia-Valdes E."/>
            <person name="Lalucat J."/>
        </authorList>
    </citation>
    <scope>NUCLEOTIDE SEQUENCE [LARGE SCALE GENOMIC DNA]</scope>
    <source>
        <strain evidence="1 2">S25</strain>
    </source>
</reference>
<organism evidence="1 2">
    <name type="scientific">Pseudomonas maioricensis</name>
    <dbReference type="NCBI Taxonomy" id="1766623"/>
    <lineage>
        <taxon>Bacteria</taxon>
        <taxon>Pseudomonadati</taxon>
        <taxon>Pseudomonadota</taxon>
        <taxon>Gammaproteobacteria</taxon>
        <taxon>Pseudomonadales</taxon>
        <taxon>Pseudomonadaceae</taxon>
        <taxon>Pseudomonas</taxon>
    </lineage>
</organism>